<dbReference type="AlphaFoldDB" id="R7QRU5"/>
<organism evidence="2 3">
    <name type="scientific">Chondrus crispus</name>
    <name type="common">Carrageen Irish moss</name>
    <name type="synonym">Polymorpha crispa</name>
    <dbReference type="NCBI Taxonomy" id="2769"/>
    <lineage>
        <taxon>Eukaryota</taxon>
        <taxon>Rhodophyta</taxon>
        <taxon>Florideophyceae</taxon>
        <taxon>Rhodymeniophycidae</taxon>
        <taxon>Gigartinales</taxon>
        <taxon>Gigartinaceae</taxon>
        <taxon>Chondrus</taxon>
    </lineage>
</organism>
<evidence type="ECO:0000256" key="1">
    <source>
        <dbReference type="SAM" id="MobiDB-lite"/>
    </source>
</evidence>
<dbReference type="RefSeq" id="XP_005710520.1">
    <property type="nucleotide sequence ID" value="XM_005710463.1"/>
</dbReference>
<feature type="region of interest" description="Disordered" evidence="1">
    <location>
        <begin position="70"/>
        <end position="162"/>
    </location>
</feature>
<evidence type="ECO:0000313" key="3">
    <source>
        <dbReference type="Proteomes" id="UP000012073"/>
    </source>
</evidence>
<feature type="compositionally biased region" description="Basic residues" evidence="1">
    <location>
        <begin position="81"/>
        <end position="93"/>
    </location>
</feature>
<evidence type="ECO:0000313" key="2">
    <source>
        <dbReference type="EMBL" id="CDF40226.1"/>
    </source>
</evidence>
<gene>
    <name evidence="2" type="ORF">CHC_T00000693001</name>
</gene>
<evidence type="ECO:0008006" key="4">
    <source>
        <dbReference type="Google" id="ProtNLM"/>
    </source>
</evidence>
<sequence>MHSHCCAATKVPGRSHSALIPYDVNSTLQSNNGTPPPHPPNPLLLALVIPFHEPAPIDAVYEAFCGSQGHDLIMESDPPLHRRRKPTKRRGRTRLSSLPSSPPPSSSAPNPASSDSRPDRKPPASLSIRAATPARKRKGLRAPPTIPGYETAPVSTSPEKQRYTPETIAELKRKGNNLPPPVSDVAADEQFVPNVEGKGGSKTTSLEDAELALREAKLGENSAKFKEDPAGKGASDLVGAQLRPDPFSAEWRDATIGRANVVAEDDVVVVDDFTGVTDAEYIPLEGDAVMKDADATGDAEEEGSDGEWELEQLRRAGHGVQRDADAIAQEKARQIVREADERRRRGGGFSACLRAAREATLEWVARQELAEGKMRQMEQAERSGSAVAVEIDGEIAGAKRRLAFYGALSAHVDDVVDMLKEKEADIVAARGRFLERLAVEAEAVKTCLHGGTDEFGRSRLPSLEVPEAEAEAEAGEDVLEDVMSDVRSIESLIVWFRKWRTQYPKEYEDAFGDAGLGKLAGRIALATQSEDLEWVKALRGMARAEALRASKAVETVAAGIRARWKPRDEESGRRYAGSGREVVEAYGEEGKRAITDAFRERMGWESECCRKVGSATDMWKCVEESVRVISTLKLDFGMVHLLRAVEEEGWDTDLWDGCMKEAVRSIAEDEAGVVSEGGIALAKKLLADVSPEVRKATSETLP</sequence>
<dbReference type="KEGG" id="ccp:CHC_T00000693001"/>
<dbReference type="Proteomes" id="UP000012073">
    <property type="component" value="Unassembled WGS sequence"/>
</dbReference>
<name>R7QRU5_CHOCR</name>
<dbReference type="GeneID" id="17318232"/>
<keyword evidence="3" id="KW-1185">Reference proteome</keyword>
<dbReference type="EMBL" id="HG002144">
    <property type="protein sequence ID" value="CDF40226.1"/>
    <property type="molecule type" value="Genomic_DNA"/>
</dbReference>
<dbReference type="Gramene" id="CDF40226">
    <property type="protein sequence ID" value="CDF40226"/>
    <property type="gene ID" value="CHC_T00000693001"/>
</dbReference>
<proteinExistence type="predicted"/>
<accession>R7QRU5</accession>
<reference evidence="3" key="1">
    <citation type="journal article" date="2013" name="Proc. Natl. Acad. Sci. U.S.A.">
        <title>Genome structure and metabolic features in the red seaweed Chondrus crispus shed light on evolution of the Archaeplastida.</title>
        <authorList>
            <person name="Collen J."/>
            <person name="Porcel B."/>
            <person name="Carre W."/>
            <person name="Ball S.G."/>
            <person name="Chaparro C."/>
            <person name="Tonon T."/>
            <person name="Barbeyron T."/>
            <person name="Michel G."/>
            <person name="Noel B."/>
            <person name="Valentin K."/>
            <person name="Elias M."/>
            <person name="Artiguenave F."/>
            <person name="Arun A."/>
            <person name="Aury J.M."/>
            <person name="Barbosa-Neto J.F."/>
            <person name="Bothwell J.H."/>
            <person name="Bouget F.Y."/>
            <person name="Brillet L."/>
            <person name="Cabello-Hurtado F."/>
            <person name="Capella-Gutierrez S."/>
            <person name="Charrier B."/>
            <person name="Cladiere L."/>
            <person name="Cock J.M."/>
            <person name="Coelho S.M."/>
            <person name="Colleoni C."/>
            <person name="Czjzek M."/>
            <person name="Da Silva C."/>
            <person name="Delage L."/>
            <person name="Denoeud F."/>
            <person name="Deschamps P."/>
            <person name="Dittami S.M."/>
            <person name="Gabaldon T."/>
            <person name="Gachon C.M."/>
            <person name="Groisillier A."/>
            <person name="Herve C."/>
            <person name="Jabbari K."/>
            <person name="Katinka M."/>
            <person name="Kloareg B."/>
            <person name="Kowalczyk N."/>
            <person name="Labadie K."/>
            <person name="Leblanc C."/>
            <person name="Lopez P.J."/>
            <person name="McLachlan D.H."/>
            <person name="Meslet-Cladiere L."/>
            <person name="Moustafa A."/>
            <person name="Nehr Z."/>
            <person name="Nyvall Collen P."/>
            <person name="Panaud O."/>
            <person name="Partensky F."/>
            <person name="Poulain J."/>
            <person name="Rensing S.A."/>
            <person name="Rousvoal S."/>
            <person name="Samson G."/>
            <person name="Symeonidi A."/>
            <person name="Weissenbach J."/>
            <person name="Zambounis A."/>
            <person name="Wincker P."/>
            <person name="Boyen C."/>
        </authorList>
    </citation>
    <scope>NUCLEOTIDE SEQUENCE [LARGE SCALE GENOMIC DNA]</scope>
    <source>
        <strain evidence="3">cv. Stackhouse</strain>
    </source>
</reference>
<protein>
    <recommendedName>
        <fullName evidence="4">GCF C-terminal domain-containing protein</fullName>
    </recommendedName>
</protein>